<feature type="compositionally biased region" description="Basic and acidic residues" evidence="1">
    <location>
        <begin position="13"/>
        <end position="27"/>
    </location>
</feature>
<dbReference type="PANTHER" id="PTHR34776:SF1">
    <property type="entry name" value="F17F16.3 PROTEIN"/>
    <property type="match status" value="1"/>
</dbReference>
<reference evidence="2" key="1">
    <citation type="submission" date="2022-11" db="EMBL/GenBank/DDBJ databases">
        <authorList>
            <person name="Petersen C."/>
        </authorList>
    </citation>
    <scope>NUCLEOTIDE SEQUENCE</scope>
    <source>
        <strain evidence="2">IBT 21917</strain>
    </source>
</reference>
<gene>
    <name evidence="2" type="ORF">N7492_006495</name>
</gene>
<comment type="caution">
    <text evidence="2">The sequence shown here is derived from an EMBL/GenBank/DDBJ whole genome shotgun (WGS) entry which is preliminary data.</text>
</comment>
<dbReference type="OrthoDB" id="1028014at2759"/>
<evidence type="ECO:0000313" key="2">
    <source>
        <dbReference type="EMBL" id="KAJ5161103.1"/>
    </source>
</evidence>
<feature type="compositionally biased region" description="Basic and acidic residues" evidence="1">
    <location>
        <begin position="387"/>
        <end position="409"/>
    </location>
</feature>
<feature type="region of interest" description="Disordered" evidence="1">
    <location>
        <begin position="379"/>
        <end position="425"/>
    </location>
</feature>
<accession>A0A9W9LKY2</accession>
<dbReference type="EMBL" id="JAPQKO010000005">
    <property type="protein sequence ID" value="KAJ5161103.1"/>
    <property type="molecule type" value="Genomic_DNA"/>
</dbReference>
<keyword evidence="3" id="KW-1185">Reference proteome</keyword>
<dbReference type="Proteomes" id="UP001146351">
    <property type="component" value="Unassembled WGS sequence"/>
</dbReference>
<dbReference type="AlphaFoldDB" id="A0A9W9LKY2"/>
<evidence type="ECO:0000256" key="1">
    <source>
        <dbReference type="SAM" id="MobiDB-lite"/>
    </source>
</evidence>
<feature type="compositionally biased region" description="Basic and acidic residues" evidence="1">
    <location>
        <begin position="50"/>
        <end position="79"/>
    </location>
</feature>
<protein>
    <recommendedName>
        <fullName evidence="4">BTB domain transcription factor</fullName>
    </recommendedName>
</protein>
<evidence type="ECO:0008006" key="4">
    <source>
        <dbReference type="Google" id="ProtNLM"/>
    </source>
</evidence>
<feature type="region of interest" description="Disordered" evidence="1">
    <location>
        <begin position="1"/>
        <end position="156"/>
    </location>
</feature>
<feature type="compositionally biased region" description="Polar residues" evidence="1">
    <location>
        <begin position="1"/>
        <end position="10"/>
    </location>
</feature>
<name>A0A9W9LKY2_9EURO</name>
<feature type="compositionally biased region" description="Basic and acidic residues" evidence="1">
    <location>
        <begin position="98"/>
        <end position="118"/>
    </location>
</feature>
<feature type="compositionally biased region" description="Basic and acidic residues" evidence="1">
    <location>
        <begin position="147"/>
        <end position="156"/>
    </location>
</feature>
<organism evidence="2 3">
    <name type="scientific">Penicillium capsulatum</name>
    <dbReference type="NCBI Taxonomy" id="69766"/>
    <lineage>
        <taxon>Eukaryota</taxon>
        <taxon>Fungi</taxon>
        <taxon>Dikarya</taxon>
        <taxon>Ascomycota</taxon>
        <taxon>Pezizomycotina</taxon>
        <taxon>Eurotiomycetes</taxon>
        <taxon>Eurotiomycetidae</taxon>
        <taxon>Eurotiales</taxon>
        <taxon>Aspergillaceae</taxon>
        <taxon>Penicillium</taxon>
    </lineage>
</organism>
<feature type="compositionally biased region" description="Polar residues" evidence="1">
    <location>
        <begin position="413"/>
        <end position="425"/>
    </location>
</feature>
<evidence type="ECO:0000313" key="3">
    <source>
        <dbReference type="Proteomes" id="UP001146351"/>
    </source>
</evidence>
<dbReference type="PANTHER" id="PTHR34776">
    <property type="entry name" value="F17F16.3 PROTEIN"/>
    <property type="match status" value="1"/>
</dbReference>
<proteinExistence type="predicted"/>
<reference evidence="2" key="2">
    <citation type="journal article" date="2023" name="IMA Fungus">
        <title>Comparative genomic study of the Penicillium genus elucidates a diverse pangenome and 15 lateral gene transfer events.</title>
        <authorList>
            <person name="Petersen C."/>
            <person name="Sorensen T."/>
            <person name="Nielsen M.R."/>
            <person name="Sondergaard T.E."/>
            <person name="Sorensen J.L."/>
            <person name="Fitzpatrick D.A."/>
            <person name="Frisvad J.C."/>
            <person name="Nielsen K.L."/>
        </authorList>
    </citation>
    <scope>NUCLEOTIDE SEQUENCE</scope>
    <source>
        <strain evidence="2">IBT 21917</strain>
    </source>
</reference>
<sequence length="468" mass="51782">MVARTSSRQAAQKAKEAISHSAEEKPTGKTSAPSKRKAATANAPKSKKEKTHEQKPEPKKEDVHRADGVPETKPPEEKPQLATIPGTHEPIEGVVKPPETKPVEPGVRPEIKPPEEKPQPVTIPGTHESVEGAVKSSEGQPSQDVESGIHKSERRESIVSSNILEKGIVYFFFRPRVNVEEPQSIEDVARSFIVLRPAPLGTELDQGQGPIDKDARCRLLMLPKKKFPTSPKERDMAFVEKAGQTMQELQDKFISSSTYQTATRGERTIEEARPYAEGVYAITSTYRSSHLAYVLTIPAELGEIQANFGLYHRGSWIVQSKNPQFPGPAIGRLPKDPEYPESVLGKFGGLRWVPLKPEFIEYPNAQILMIGEAQDQLGKAATAEGNKQAHEEEPGQELEKLEQENEQRVEALQGTSPDEPSPSLASYNRKFLQAIKRSITIWECMRNNFPRCRRAGANDGDSAGRTAP</sequence>